<dbReference type="Gene3D" id="3.90.550.10">
    <property type="entry name" value="Spore Coat Polysaccharide Biosynthesis Protein SpsA, Chain A"/>
    <property type="match status" value="1"/>
</dbReference>
<dbReference type="GO" id="GO:0016757">
    <property type="term" value="F:glycosyltransferase activity"/>
    <property type="evidence" value="ECO:0007669"/>
    <property type="project" value="UniProtKB-KW"/>
</dbReference>
<feature type="domain" description="Glycosyltransferase 2-like" evidence="4">
    <location>
        <begin position="10"/>
        <end position="142"/>
    </location>
</feature>
<organism evidence="5 6">
    <name type="scientific">Paraliobacillus quinghaiensis</name>
    <dbReference type="NCBI Taxonomy" id="470815"/>
    <lineage>
        <taxon>Bacteria</taxon>
        <taxon>Bacillati</taxon>
        <taxon>Bacillota</taxon>
        <taxon>Bacilli</taxon>
        <taxon>Bacillales</taxon>
        <taxon>Bacillaceae</taxon>
        <taxon>Paraliobacillus</taxon>
    </lineage>
</organism>
<dbReference type="Pfam" id="PF00535">
    <property type="entry name" value="Glycos_transf_2"/>
    <property type="match status" value="1"/>
</dbReference>
<dbReference type="InterPro" id="IPR001173">
    <property type="entry name" value="Glyco_trans_2-like"/>
</dbReference>
<evidence type="ECO:0000313" key="5">
    <source>
        <dbReference type="EMBL" id="GGM31887.1"/>
    </source>
</evidence>
<sequence>MINSNEDKISVVVPVFNRQKYIKRCLDSLTNQTFRNLEIIIVDDGSTDNSVEMIRDYIESSIDKNIYLITLKENKGVSYAKNVGIESAKGNLIGFVDSDDFIELNMYEKLYEKYKETNADIVDCDYAIQSETNNIKRISIPNYIFQLSEKEQKKHLIRNHGRIVTKLFKKNLFVHNKIRFPEGLIYEDNEAIISLILCAQKFEKIDEHLYYYWQSEKSITRTPNNPAFFDRLITSENIINNAVKQGYYYEFQEEINIRFIELYYINTIISCVTKFDKVPYQKLGEIKKGVYKHISSIEENIYYKNIPLKQRIYHKIFQFNIRIFIFIIKNEFIMKRYLKRC</sequence>
<dbReference type="SUPFAM" id="SSF53448">
    <property type="entry name" value="Nucleotide-diphospho-sugar transferases"/>
    <property type="match status" value="1"/>
</dbReference>
<reference evidence="5" key="2">
    <citation type="submission" date="2020-09" db="EMBL/GenBank/DDBJ databases">
        <authorList>
            <person name="Sun Q."/>
            <person name="Zhou Y."/>
        </authorList>
    </citation>
    <scope>NUCLEOTIDE SEQUENCE</scope>
    <source>
        <strain evidence="5">CGMCC 1.6333</strain>
    </source>
</reference>
<evidence type="ECO:0000256" key="2">
    <source>
        <dbReference type="ARBA" id="ARBA00022676"/>
    </source>
</evidence>
<dbReference type="PANTHER" id="PTHR22916:SF51">
    <property type="entry name" value="GLYCOSYLTRANSFERASE EPSH-RELATED"/>
    <property type="match status" value="1"/>
</dbReference>
<protein>
    <submittedName>
        <fullName evidence="5">Glycosyl transferase</fullName>
    </submittedName>
</protein>
<dbReference type="AlphaFoldDB" id="A0A917TPX5"/>
<accession>A0A917TPX5</accession>
<evidence type="ECO:0000259" key="4">
    <source>
        <dbReference type="Pfam" id="PF00535"/>
    </source>
</evidence>
<evidence type="ECO:0000313" key="6">
    <source>
        <dbReference type="Proteomes" id="UP000618460"/>
    </source>
</evidence>
<keyword evidence="2" id="KW-0328">Glycosyltransferase</keyword>
<dbReference type="Proteomes" id="UP000618460">
    <property type="component" value="Unassembled WGS sequence"/>
</dbReference>
<dbReference type="PANTHER" id="PTHR22916">
    <property type="entry name" value="GLYCOSYLTRANSFERASE"/>
    <property type="match status" value="1"/>
</dbReference>
<evidence type="ECO:0000256" key="3">
    <source>
        <dbReference type="ARBA" id="ARBA00022679"/>
    </source>
</evidence>
<keyword evidence="3 5" id="KW-0808">Transferase</keyword>
<dbReference type="EMBL" id="BMLG01000008">
    <property type="protein sequence ID" value="GGM31887.1"/>
    <property type="molecule type" value="Genomic_DNA"/>
</dbReference>
<proteinExistence type="inferred from homology"/>
<comment type="similarity">
    <text evidence="1">Belongs to the glycosyltransferase 2 family.</text>
</comment>
<dbReference type="RefSeq" id="WP_162879176.1">
    <property type="nucleotide sequence ID" value="NZ_BMLG01000008.1"/>
</dbReference>
<name>A0A917TPX5_9BACI</name>
<gene>
    <name evidence="5" type="ORF">GCM10011351_17590</name>
</gene>
<dbReference type="InterPro" id="IPR029044">
    <property type="entry name" value="Nucleotide-diphossugar_trans"/>
</dbReference>
<comment type="caution">
    <text evidence="5">The sequence shown here is derived from an EMBL/GenBank/DDBJ whole genome shotgun (WGS) entry which is preliminary data.</text>
</comment>
<keyword evidence="6" id="KW-1185">Reference proteome</keyword>
<reference evidence="5" key="1">
    <citation type="journal article" date="2014" name="Int. J. Syst. Evol. Microbiol.">
        <title>Complete genome sequence of Corynebacterium casei LMG S-19264T (=DSM 44701T), isolated from a smear-ripened cheese.</title>
        <authorList>
            <consortium name="US DOE Joint Genome Institute (JGI-PGF)"/>
            <person name="Walter F."/>
            <person name="Albersmeier A."/>
            <person name="Kalinowski J."/>
            <person name="Ruckert C."/>
        </authorList>
    </citation>
    <scope>NUCLEOTIDE SEQUENCE</scope>
    <source>
        <strain evidence="5">CGMCC 1.6333</strain>
    </source>
</reference>
<dbReference type="CDD" id="cd00761">
    <property type="entry name" value="Glyco_tranf_GTA_type"/>
    <property type="match status" value="1"/>
</dbReference>
<evidence type="ECO:0000256" key="1">
    <source>
        <dbReference type="ARBA" id="ARBA00006739"/>
    </source>
</evidence>